<sequence length="57" mass="6424">MFRLEEGKSSAATKEGRKTRKQKKIHREILSCKGTSFGNHCGGTQDKKKKVLRCTSL</sequence>
<dbReference type="EMBL" id="CAMGYJ010000009">
    <property type="protein sequence ID" value="CAI0475579.1"/>
    <property type="molecule type" value="Genomic_DNA"/>
</dbReference>
<gene>
    <name evidence="2" type="ORF">LITE_LOCUS40455</name>
</gene>
<feature type="region of interest" description="Disordered" evidence="1">
    <location>
        <begin position="1"/>
        <end position="27"/>
    </location>
</feature>
<accession>A0AAV0PXR3</accession>
<name>A0AAV0PXR3_9ROSI</name>
<evidence type="ECO:0000313" key="3">
    <source>
        <dbReference type="Proteomes" id="UP001154282"/>
    </source>
</evidence>
<keyword evidence="3" id="KW-1185">Reference proteome</keyword>
<proteinExistence type="predicted"/>
<reference evidence="2" key="1">
    <citation type="submission" date="2022-08" db="EMBL/GenBank/DDBJ databases">
        <authorList>
            <person name="Gutierrez-Valencia J."/>
        </authorList>
    </citation>
    <scope>NUCLEOTIDE SEQUENCE</scope>
</reference>
<organism evidence="2 3">
    <name type="scientific">Linum tenue</name>
    <dbReference type="NCBI Taxonomy" id="586396"/>
    <lineage>
        <taxon>Eukaryota</taxon>
        <taxon>Viridiplantae</taxon>
        <taxon>Streptophyta</taxon>
        <taxon>Embryophyta</taxon>
        <taxon>Tracheophyta</taxon>
        <taxon>Spermatophyta</taxon>
        <taxon>Magnoliopsida</taxon>
        <taxon>eudicotyledons</taxon>
        <taxon>Gunneridae</taxon>
        <taxon>Pentapetalae</taxon>
        <taxon>rosids</taxon>
        <taxon>fabids</taxon>
        <taxon>Malpighiales</taxon>
        <taxon>Linaceae</taxon>
        <taxon>Linum</taxon>
    </lineage>
</organism>
<dbReference type="AlphaFoldDB" id="A0AAV0PXR3"/>
<dbReference type="Proteomes" id="UP001154282">
    <property type="component" value="Unassembled WGS sequence"/>
</dbReference>
<evidence type="ECO:0000256" key="1">
    <source>
        <dbReference type="SAM" id="MobiDB-lite"/>
    </source>
</evidence>
<evidence type="ECO:0000313" key="2">
    <source>
        <dbReference type="EMBL" id="CAI0475579.1"/>
    </source>
</evidence>
<feature type="compositionally biased region" description="Basic residues" evidence="1">
    <location>
        <begin position="17"/>
        <end position="26"/>
    </location>
</feature>
<protein>
    <submittedName>
        <fullName evidence="2">Uncharacterized protein</fullName>
    </submittedName>
</protein>
<comment type="caution">
    <text evidence="2">The sequence shown here is derived from an EMBL/GenBank/DDBJ whole genome shotgun (WGS) entry which is preliminary data.</text>
</comment>